<feature type="chain" id="PRO_5007834362" evidence="1">
    <location>
        <begin position="20"/>
        <end position="375"/>
    </location>
</feature>
<gene>
    <name evidence="2" type="ORF">AZI87_14905</name>
</gene>
<dbReference type="Proteomes" id="UP000075799">
    <property type="component" value="Unassembled WGS sequence"/>
</dbReference>
<dbReference type="PROSITE" id="PS51257">
    <property type="entry name" value="PROKAR_LIPOPROTEIN"/>
    <property type="match status" value="1"/>
</dbReference>
<keyword evidence="1" id="KW-0732">Signal</keyword>
<protein>
    <submittedName>
        <fullName evidence="2">Uncharacterized protein</fullName>
    </submittedName>
</protein>
<reference evidence="2 3" key="1">
    <citation type="submission" date="2016-03" db="EMBL/GenBank/DDBJ databases">
        <authorList>
            <person name="Ploux O."/>
        </authorList>
    </citation>
    <scope>NUCLEOTIDE SEQUENCE [LARGE SCALE GENOMIC DNA]</scope>
    <source>
        <strain evidence="2 3">EC13</strain>
    </source>
</reference>
<dbReference type="AlphaFoldDB" id="A0A162FVX2"/>
<dbReference type="Gene3D" id="1.25.40.20">
    <property type="entry name" value="Ankyrin repeat-containing domain"/>
    <property type="match status" value="1"/>
</dbReference>
<evidence type="ECO:0000313" key="3">
    <source>
        <dbReference type="Proteomes" id="UP000075799"/>
    </source>
</evidence>
<dbReference type="EMBL" id="LUKD01000008">
    <property type="protein sequence ID" value="KYG62588.1"/>
    <property type="molecule type" value="Genomic_DNA"/>
</dbReference>
<organism evidence="2 3">
    <name type="scientific">Bdellovibrio bacteriovorus</name>
    <dbReference type="NCBI Taxonomy" id="959"/>
    <lineage>
        <taxon>Bacteria</taxon>
        <taxon>Pseudomonadati</taxon>
        <taxon>Bdellovibrionota</taxon>
        <taxon>Bdellovibrionia</taxon>
        <taxon>Bdellovibrionales</taxon>
        <taxon>Pseudobdellovibrionaceae</taxon>
        <taxon>Bdellovibrio</taxon>
    </lineage>
</organism>
<comment type="caution">
    <text evidence="2">The sequence shown here is derived from an EMBL/GenBank/DDBJ whole genome shotgun (WGS) entry which is preliminary data.</text>
</comment>
<feature type="signal peptide" evidence="1">
    <location>
        <begin position="1"/>
        <end position="19"/>
    </location>
</feature>
<dbReference type="InterPro" id="IPR036770">
    <property type="entry name" value="Ankyrin_rpt-contain_sf"/>
</dbReference>
<proteinExistence type="predicted"/>
<accession>A0A162FVX2</accession>
<dbReference type="RefSeq" id="WP_063208761.1">
    <property type="nucleotide sequence ID" value="NZ_LUKD01000008.1"/>
</dbReference>
<evidence type="ECO:0000313" key="2">
    <source>
        <dbReference type="EMBL" id="KYG62588.1"/>
    </source>
</evidence>
<sequence length="375" mass="41880">MKRTLALNLILASSLAVSACSFQKNPNKLPPATPEPVKIGMTKEEVREQVIKMEGASFPDKLLGAIKLKDEDLLFKLVRDVDQNEVNQYAVTGETALEIAITHGWEEVIIALLSKGSSPYKPHKKGSYTPIQMLQVPGRSFNEATGIITANEVKYFEQAKSSMNLGPAYLINFYSETRFPLLKVLSDGSRTIDFIYESGTDIAKNGINLSSRCDLYVDFFEALERLEGPLNLDPERLLKLATDTKSAKLLAYILSKKSLSSVEILEKVKRDSVDWKVQVAEVLSLTREEKESVQEEMIKVIETITPQVLQNDLSKCESVVSLKANFPQAFERLVNKLGADVIDAKVIDCLPRGKQQGWQKLYEDILEGNLVGYCE</sequence>
<evidence type="ECO:0000256" key="1">
    <source>
        <dbReference type="SAM" id="SignalP"/>
    </source>
</evidence>
<name>A0A162FVX2_BDEBC</name>